<dbReference type="InterPro" id="IPR023606">
    <property type="entry name" value="CoA-Trfase_III_dom_1_sf"/>
</dbReference>
<dbReference type="Proteomes" id="UP000285860">
    <property type="component" value="Unassembled WGS sequence"/>
</dbReference>
<keyword evidence="3" id="KW-0479">Metal-binding</keyword>
<dbReference type="PROSITE" id="PS00463">
    <property type="entry name" value="ZN2_CY6_FUNGAL_1"/>
    <property type="match status" value="1"/>
</dbReference>
<dbReference type="InterPro" id="IPR010839">
    <property type="entry name" value="AtuA_N"/>
</dbReference>
<dbReference type="VEuPathDB" id="FungiDB:FOXG_04774"/>
<reference evidence="11 12" key="1">
    <citation type="journal article" date="2018" name="Sci. Rep.">
        <title>Characterisation of pathogen-specific regions and novel effector candidates in Fusarium oxysporum f. sp. cepae.</title>
        <authorList>
            <person name="Armitage A.D."/>
            <person name="Taylor A."/>
            <person name="Sobczyk M.K."/>
            <person name="Baxter L."/>
            <person name="Greenfield B.P."/>
            <person name="Bates H.J."/>
            <person name="Wilson F."/>
            <person name="Jackson A.C."/>
            <person name="Ott S."/>
            <person name="Harrison R.J."/>
            <person name="Clarkson J.P."/>
        </authorList>
    </citation>
    <scope>NUCLEOTIDE SEQUENCE [LARGE SCALE GENOMIC DNA]</scope>
    <source>
        <strain evidence="11 12">Fo_A28</strain>
    </source>
</reference>
<dbReference type="GO" id="GO:0003824">
    <property type="term" value="F:catalytic activity"/>
    <property type="evidence" value="ECO:0007669"/>
    <property type="project" value="InterPro"/>
</dbReference>
<dbReference type="InterPro" id="IPR025496">
    <property type="entry name" value="DUF4387"/>
</dbReference>
<dbReference type="Pfam" id="PF02515">
    <property type="entry name" value="CoA_transf_3"/>
    <property type="match status" value="1"/>
</dbReference>
<evidence type="ECO:0000256" key="5">
    <source>
        <dbReference type="ARBA" id="ARBA00023015"/>
    </source>
</evidence>
<dbReference type="VEuPathDB" id="FungiDB:FOXG_18900"/>
<keyword evidence="6" id="KW-0238">DNA-binding</keyword>
<dbReference type="GO" id="GO:0006351">
    <property type="term" value="P:DNA-templated transcription"/>
    <property type="evidence" value="ECO:0007669"/>
    <property type="project" value="InterPro"/>
</dbReference>
<evidence type="ECO:0000256" key="9">
    <source>
        <dbReference type="SAM" id="MobiDB-lite"/>
    </source>
</evidence>
<feature type="compositionally biased region" description="Polar residues" evidence="9">
    <location>
        <begin position="1361"/>
        <end position="1374"/>
    </location>
</feature>
<dbReference type="VEuPathDB" id="FungiDB:FOZG_10458"/>
<organism evidence="11 12">
    <name type="scientific">Fusarium oxysporum</name>
    <name type="common">Fusarium vascular wilt</name>
    <dbReference type="NCBI Taxonomy" id="5507"/>
    <lineage>
        <taxon>Eukaryota</taxon>
        <taxon>Fungi</taxon>
        <taxon>Dikarya</taxon>
        <taxon>Ascomycota</taxon>
        <taxon>Pezizomycotina</taxon>
        <taxon>Sordariomycetes</taxon>
        <taxon>Hypocreomycetidae</taxon>
        <taxon>Hypocreales</taxon>
        <taxon>Nectriaceae</taxon>
        <taxon>Fusarium</taxon>
        <taxon>Fusarium oxysporum species complex</taxon>
    </lineage>
</organism>
<dbReference type="InterPro" id="IPR001138">
    <property type="entry name" value="Zn2Cys6_DnaBD"/>
</dbReference>
<feature type="compositionally biased region" description="Basic residues" evidence="9">
    <location>
        <begin position="1198"/>
        <end position="1211"/>
    </location>
</feature>
<dbReference type="GO" id="GO:0003677">
    <property type="term" value="F:DNA binding"/>
    <property type="evidence" value="ECO:0007669"/>
    <property type="project" value="UniProtKB-KW"/>
</dbReference>
<dbReference type="InterPro" id="IPR051615">
    <property type="entry name" value="Transcr_Regulatory_Elem"/>
</dbReference>
<proteinExistence type="inferred from homology"/>
<dbReference type="VEuPathDB" id="FungiDB:FOMG_06068"/>
<dbReference type="VEuPathDB" id="FungiDB:FOIG_14925"/>
<feature type="compositionally biased region" description="Polar residues" evidence="9">
    <location>
        <begin position="1286"/>
        <end position="1306"/>
    </location>
</feature>
<dbReference type="Pfam" id="PF04082">
    <property type="entry name" value="Fungal_trans"/>
    <property type="match status" value="1"/>
</dbReference>
<evidence type="ECO:0000313" key="11">
    <source>
        <dbReference type="EMBL" id="RKL09283.1"/>
    </source>
</evidence>
<dbReference type="Pfam" id="PF00172">
    <property type="entry name" value="Zn_clus"/>
    <property type="match status" value="1"/>
</dbReference>
<feature type="region of interest" description="Disordered" evidence="9">
    <location>
        <begin position="1272"/>
        <end position="1327"/>
    </location>
</feature>
<name>A0A420QWX0_FUSOX</name>
<dbReference type="CDD" id="cd00067">
    <property type="entry name" value="GAL4"/>
    <property type="match status" value="1"/>
</dbReference>
<feature type="region of interest" description="Disordered" evidence="9">
    <location>
        <begin position="1184"/>
        <end position="1216"/>
    </location>
</feature>
<keyword evidence="7" id="KW-0804">Transcription</keyword>
<evidence type="ECO:0000256" key="8">
    <source>
        <dbReference type="ARBA" id="ARBA00023242"/>
    </source>
</evidence>
<dbReference type="VEuPathDB" id="FungiDB:FOIG_14926"/>
<evidence type="ECO:0000256" key="1">
    <source>
        <dbReference type="ARBA" id="ARBA00004123"/>
    </source>
</evidence>
<dbReference type="VEuPathDB" id="FungiDB:FOC4_g10001255"/>
<dbReference type="SUPFAM" id="SSF89796">
    <property type="entry name" value="CoA-transferase family III (CaiB/BaiF)"/>
    <property type="match status" value="2"/>
</dbReference>
<feature type="region of interest" description="Disordered" evidence="9">
    <location>
        <begin position="1819"/>
        <end position="1878"/>
    </location>
</feature>
<feature type="compositionally biased region" description="Polar residues" evidence="9">
    <location>
        <begin position="1316"/>
        <end position="1327"/>
    </location>
</feature>
<dbReference type="VEuPathDB" id="FungiDB:FOC4_g10001254"/>
<dbReference type="InterPro" id="IPR003673">
    <property type="entry name" value="CoA-Trfase_fam_III"/>
</dbReference>
<gene>
    <name evidence="11" type="ORF">BFJ68_g9227</name>
</gene>
<dbReference type="VEuPathDB" id="FungiDB:HZS61_001497"/>
<evidence type="ECO:0000256" key="7">
    <source>
        <dbReference type="ARBA" id="ARBA00023163"/>
    </source>
</evidence>
<feature type="domain" description="Zn(2)-C6 fungal-type" evidence="10">
    <location>
        <begin position="1222"/>
        <end position="1252"/>
    </location>
</feature>
<dbReference type="VEuPathDB" id="FungiDB:FOC1_g10003784"/>
<evidence type="ECO:0000256" key="6">
    <source>
        <dbReference type="ARBA" id="ARBA00023125"/>
    </source>
</evidence>
<dbReference type="PANTHER" id="PTHR31313">
    <property type="entry name" value="TY1 ENHANCER ACTIVATOR"/>
    <property type="match status" value="1"/>
</dbReference>
<keyword evidence="8" id="KW-0539">Nucleus</keyword>
<dbReference type="GO" id="GO:0005634">
    <property type="term" value="C:nucleus"/>
    <property type="evidence" value="ECO:0007669"/>
    <property type="project" value="UniProtKB-SubCell"/>
</dbReference>
<dbReference type="CDD" id="cd12148">
    <property type="entry name" value="fungal_TF_MHR"/>
    <property type="match status" value="1"/>
</dbReference>
<evidence type="ECO:0000256" key="2">
    <source>
        <dbReference type="ARBA" id="ARBA00008383"/>
    </source>
</evidence>
<dbReference type="VEuPathDB" id="FungiDB:FOZG_10457"/>
<dbReference type="Gene3D" id="3.40.50.10540">
    <property type="entry name" value="Crotonobetainyl-coa:carnitine coa-transferase, domain 1"/>
    <property type="match status" value="1"/>
</dbReference>
<comment type="similarity">
    <text evidence="2">Belongs to the CoA-transferase III family.</text>
</comment>
<evidence type="ECO:0000313" key="12">
    <source>
        <dbReference type="Proteomes" id="UP000285860"/>
    </source>
</evidence>
<dbReference type="GO" id="GO:0008270">
    <property type="term" value="F:zinc ion binding"/>
    <property type="evidence" value="ECO:0007669"/>
    <property type="project" value="InterPro"/>
</dbReference>
<accession>A0A420QWX0</accession>
<comment type="caution">
    <text evidence="11">The sequence shown here is derived from an EMBL/GenBank/DDBJ whole genome shotgun (WGS) entry which is preliminary data.</text>
</comment>
<protein>
    <recommendedName>
        <fullName evidence="10">Zn(2)-C6 fungal-type domain-containing protein</fullName>
    </recommendedName>
</protein>
<evidence type="ECO:0000256" key="4">
    <source>
        <dbReference type="ARBA" id="ARBA00022833"/>
    </source>
</evidence>
<dbReference type="Pfam" id="PF14330">
    <property type="entry name" value="DUF4387"/>
    <property type="match status" value="1"/>
</dbReference>
<dbReference type="EMBL" id="MRCY01000044">
    <property type="protein sequence ID" value="RKL09283.1"/>
    <property type="molecule type" value="Genomic_DNA"/>
</dbReference>
<dbReference type="PANTHER" id="PTHR31313:SF85">
    <property type="entry name" value="ZN(II)2CYS6 TRANSCRIPTION FACTOR (EUROFUNG)"/>
    <property type="match status" value="1"/>
</dbReference>
<dbReference type="InterPro" id="IPR007219">
    <property type="entry name" value="XnlR_reg_dom"/>
</dbReference>
<evidence type="ECO:0000256" key="3">
    <source>
        <dbReference type="ARBA" id="ARBA00022723"/>
    </source>
</evidence>
<dbReference type="VEuPathDB" id="FungiDB:HZS61_014083"/>
<comment type="subcellular location">
    <subcellularLocation>
        <location evidence="1">Nucleus</location>
    </subcellularLocation>
</comment>
<dbReference type="VEuPathDB" id="FungiDB:FOMG_06067"/>
<sequence length="1927" mass="211140">MEVPEFSILTPNAMLGYGYNVEHFWYGIQKFKPAAIIVDSGSTDGGPYKLGMNKMTCGRGSYIRDLEPILTACFHHKIKVLIGSVGGDGSNKHVQEMFDIVSSVSERLGFSFKVATINAGMDRNLVKSRIQNHKVSPCGPVEELVPNVVDGAVDIVAQVGAEPFLEALKGNPDIVLGGRCYDPAPFAAFCLSKGISNGVAWHMGKIMECGGICAIPKGRSMIATMRYDSFDLTPLAPEERCTPLSVAAHTLYEKTRPDRLPGPGGVLSLDNAKYEQITDKTTRVSGAQFLETPYQVKLEGVTFLGYRTIFIGGIRDPILISQIDDFLERVRKYTQNLFPELDQSDSCRLIYHVYGKNGVMGPLETQAVSSPHEIAVLGEVVAPTQDMAYTIANNARASILHFSYPGQIATTGNFASPLSPHEQDAGSVFKFSVYHLVDLEAGESSSLFPVTFRDINSTASPAPVASVSRERLEALENGPLAPIEKKQVPSRKAKMQELARIIRSKNSGPFEMTFDIMFDDEAVYRRVRDANVLTNDVIQSLYHVENSEILTNMFFEPALAWKCTIKRPWAQGSVGERDTLGTQQHALLLGIEVPEASTTEAATNGTHSDAAHLNGVNGVDSAREVNGTNGLTHVPQPDLNGHSASAANSSFDRSSFLSRDVVNEIWNGLSLPPNALKSLKLPGDDGKPALPSSYKIGTLAQGTIALSGLLAALIHSLRNQGPVPKVTVPQKHSVIEFKSERLYMLDGEPAPSPWGPIGGLHKTSDGHVRIHDSFPNHRYGALELLGLPVTASRIDVTKKTQDWASIDLESVGLEHRLAIYALRSYRQWDMLPQSKAIDDFPISLTRIASGPAGLSPHLTPGNDKCLRGLRVVEMSRVIAAPLAGKTLAAHGADVIWITCPGLPDLPTMDRDLGRGKRTVHIDVNNVEDRQKLRELIKSCDVFIQGFRPGSLAAKGFGPEEIVGLNPGIVYGCMSAFGPKGPWSERRGYDSLIQTCSGMNISEAEHYGAGEVARPTPCQALDHAGGYLLASGIMAALYRRSVQGGSYRVDVSLAGTMKYLRSMGQYPGKSGFEIGDYEKPSDVKEYLETRQTGFGELRAVRHSVSVDGAEPSWDVMPNPLGSDEARWLLVSVLGLELENGHGTMIGMSLGIGRRKANCAASTFQTMALSQLNRDETEGIVVDPDMSCIASPTHSETSSRRRRLDQHQHSRNPNRRDSRRYGFACQSCKARKIKCTGEQPVCRACQRSDNACIWPANTQVRIDRANTRIQELESALQESQRQNERLSSENGNTTTADVTNVGQDNVSPAGSMPLLGQLGSTHASPSDARSNTIDATIWSQVGIGEDGSITYNGPTSRFHAGSLTGNGPSPSTTQAPAGSAQDVEIKSSQVERLRSQYDLLDTVWIPLAKSKSMTAFGITNEMGWQILDMYWTWLHPLHNCIYRPVFLMDMALNGTYYSDFLLMAIFALAARHLSRQEGDSVDSNMGERFFTRAKMLLMDELDNPKPRIPTIQGLLILGGRQCAIGKSSQGWLFTGMAIRMMVDIGIHLNANRIAELERLTPSEIETRKRLYNSAFIWDKTLSLALGRPPSLTGSPYGPDEIFDHYDDDRDWRPSDIDITNSSYNPTPMYNTATFCAFCQLHVITTDMMLLLFDRGHSENIYPEIDHVSNRLIAWYNELPTSLKIDEGMTQCPPPHIASLNFLYHALHILLLRPLLHSPHTSIRNSSLQTCVNHSKRIHAIHDLYTKSFPHRLMTYQVSYCVYTAATVDVLDMRRSEAGVRIDAARRLGMAVRTLQEEAKHTPGSGRSLDTIRRQLTVWEVSAPPDTSQQEPCGGSAANRAGDAQPLGLNRAEEPRASPHPVASDVGNGGPQASNEGASGFLSRYQSPFSFGMLDTGAGFHPDSFPWDMTEIFGNSHAYGAPEQTDQVFQ</sequence>
<feature type="region of interest" description="Disordered" evidence="9">
    <location>
        <begin position="1352"/>
        <end position="1379"/>
    </location>
</feature>
<dbReference type="Gene3D" id="4.10.240.10">
    <property type="entry name" value="Zn(2)-C6 fungal-type DNA-binding domain"/>
    <property type="match status" value="1"/>
</dbReference>
<dbReference type="SMART" id="SM00066">
    <property type="entry name" value="GAL4"/>
    <property type="match status" value="1"/>
</dbReference>
<dbReference type="PROSITE" id="PS50048">
    <property type="entry name" value="ZN2_CY6_FUNGAL_2"/>
    <property type="match status" value="1"/>
</dbReference>
<keyword evidence="5" id="KW-0805">Transcription regulation</keyword>
<keyword evidence="4" id="KW-0862">Zinc</keyword>
<dbReference type="GO" id="GO:0000981">
    <property type="term" value="F:DNA-binding transcription factor activity, RNA polymerase II-specific"/>
    <property type="evidence" value="ECO:0007669"/>
    <property type="project" value="InterPro"/>
</dbReference>
<dbReference type="InterPro" id="IPR036864">
    <property type="entry name" value="Zn2-C6_fun-type_DNA-bd_sf"/>
</dbReference>
<dbReference type="VEuPathDB" id="FungiDB:HZS61_005496"/>
<dbReference type="SUPFAM" id="SSF57701">
    <property type="entry name" value="Zn2/Cys6 DNA-binding domain"/>
    <property type="match status" value="1"/>
</dbReference>
<evidence type="ECO:0000259" key="10">
    <source>
        <dbReference type="PROSITE" id="PS50048"/>
    </source>
</evidence>
<dbReference type="Pfam" id="PF07287">
    <property type="entry name" value="AtuA"/>
    <property type="match status" value="1"/>
</dbReference>
<dbReference type="SMART" id="SM00906">
    <property type="entry name" value="Fungal_trans"/>
    <property type="match status" value="1"/>
</dbReference>
<dbReference type="VEuPathDB" id="FungiDB:FOC1_g10003785"/>